<keyword evidence="4" id="KW-0134">Cell wall</keyword>
<comment type="catalytic activity">
    <reaction evidence="7">
        <text>a 1,2-diacyl-sn-glycero-3-phosphocholine + H2O = phosphocholine + a 1,2-diacyl-sn-glycerol + H(+)</text>
        <dbReference type="Rhea" id="RHEA:10604"/>
        <dbReference type="ChEBI" id="CHEBI:15377"/>
        <dbReference type="ChEBI" id="CHEBI:15378"/>
        <dbReference type="ChEBI" id="CHEBI:17815"/>
        <dbReference type="ChEBI" id="CHEBI:57643"/>
        <dbReference type="ChEBI" id="CHEBI:295975"/>
        <dbReference type="EC" id="3.1.4.3"/>
    </reaction>
    <physiologicalReaction direction="left-to-right" evidence="7">
        <dbReference type="Rhea" id="RHEA:10605"/>
    </physiologicalReaction>
</comment>
<dbReference type="Proteomes" id="UP000546642">
    <property type="component" value="Unassembled WGS sequence"/>
</dbReference>
<dbReference type="InterPro" id="IPR017850">
    <property type="entry name" value="Alkaline_phosphatase_core_sf"/>
</dbReference>
<keyword evidence="4" id="KW-0964">Secreted</keyword>
<feature type="region of interest" description="Disordered" evidence="8">
    <location>
        <begin position="467"/>
        <end position="514"/>
    </location>
</feature>
<dbReference type="Pfam" id="PF05506">
    <property type="entry name" value="PLipase_C_C"/>
    <property type="match status" value="2"/>
</dbReference>
<organism evidence="10 11">
    <name type="scientific">Nocardiopsis mwathae</name>
    <dbReference type="NCBI Taxonomy" id="1472723"/>
    <lineage>
        <taxon>Bacteria</taxon>
        <taxon>Bacillati</taxon>
        <taxon>Actinomycetota</taxon>
        <taxon>Actinomycetes</taxon>
        <taxon>Streptosporangiales</taxon>
        <taxon>Nocardiopsidaceae</taxon>
        <taxon>Nocardiopsis</taxon>
    </lineage>
</organism>
<dbReference type="EC" id="3.1.4.3" evidence="3"/>
<protein>
    <recommendedName>
        <fullName evidence="3">phospholipase C</fullName>
        <ecNumber evidence="3">3.1.4.3</ecNumber>
    </recommendedName>
</protein>
<evidence type="ECO:0000256" key="4">
    <source>
        <dbReference type="ARBA" id="ARBA00022512"/>
    </source>
</evidence>
<dbReference type="PROSITE" id="PS51318">
    <property type="entry name" value="TAT"/>
    <property type="match status" value="1"/>
</dbReference>
<sequence length="689" mass="76478">MTLTRHQFIAAGAGALGASLLPPSVHTALARPIPQGGLEAIGHVVFLMQENRSFDHYFGTMKGVRGFGDRNAIELPDGGGVFEQPNDWGEAVLPFPVRDAAELVGKDLQYIDALPHGWPDGQRSRGDGWHNGWIPAKSAATMTFYDRRDIPFQYELADTFTICDHYFCSVLSSTSPNRNYHFTGYTGYEPGTRRRAIANDAYAEDTHPGYDWATYAELLEQAGVSWQVYQEWDNFTDNQLEFFASFKDIAVKALQGDHPAMVYYYDALAKASPAERERMEARLEEGVARLGDHERRLFERALRRHPTGRTAAAFRADVEAGTLPQVSYIVPSAADSEHPSVSSPIQSATITYQVLDAIASNPEVWDSTVLFINYDENDGFFDHMPPPVPPDDVAEEFYRGDPIGLGMRVPMIAISPWTVGGYVNSQVFDHTAVVRFLERRFGVTAPDISDWRRTVSGDLTSVFDFTAAGRPPRPTRPGPVPPFEGRWRPLPPREQRMPEQEPGTRPARPLPYQPDASARVVDGAVELTLRNTGSESVHFILFPYGGELPRPRHFDVSGEASERIGVGGDAYRLVLTGPNGFRREFAGSVADGASRAAEVATEIEPNARTLRLRFANRGERTLTFSLRPRAYTDRSGRTVTVAPSSQRTVVWPTRDGHGWYDLDVTLAEDEGFSRRLMGHIENGSPSITG</sequence>
<dbReference type="Gene3D" id="3.40.720.10">
    <property type="entry name" value="Alkaline Phosphatase, subunit A"/>
    <property type="match status" value="2"/>
</dbReference>
<evidence type="ECO:0000313" key="11">
    <source>
        <dbReference type="Proteomes" id="UP000546642"/>
    </source>
</evidence>
<keyword evidence="6" id="KW-0843">Virulence</keyword>
<proteinExistence type="inferred from homology"/>
<evidence type="ECO:0000313" key="10">
    <source>
        <dbReference type="EMBL" id="MBB6172985.1"/>
    </source>
</evidence>
<dbReference type="InterPro" id="IPR006311">
    <property type="entry name" value="TAT_signal"/>
</dbReference>
<name>A0A7X0D678_9ACTN</name>
<dbReference type="InterPro" id="IPR008475">
    <property type="entry name" value="PLipase_C_C"/>
</dbReference>
<evidence type="ECO:0000256" key="3">
    <source>
        <dbReference type="ARBA" id="ARBA00012018"/>
    </source>
</evidence>
<dbReference type="InterPro" id="IPR007312">
    <property type="entry name" value="Phosphoesterase"/>
</dbReference>
<comment type="caution">
    <text evidence="10">The sequence shown here is derived from an EMBL/GenBank/DDBJ whole genome shotgun (WGS) entry which is preliminary data.</text>
</comment>
<evidence type="ECO:0000256" key="7">
    <source>
        <dbReference type="ARBA" id="ARBA00048421"/>
    </source>
</evidence>
<comment type="similarity">
    <text evidence="2">Belongs to the bacterial phospholipase C family.</text>
</comment>
<feature type="domain" description="Bacterial phospholipase C C-terminal" evidence="9">
    <location>
        <begin position="598"/>
        <end position="679"/>
    </location>
</feature>
<evidence type="ECO:0000256" key="5">
    <source>
        <dbReference type="ARBA" id="ARBA00022801"/>
    </source>
</evidence>
<feature type="domain" description="Bacterial phospholipase C C-terminal" evidence="9">
    <location>
        <begin position="506"/>
        <end position="587"/>
    </location>
</feature>
<evidence type="ECO:0000256" key="2">
    <source>
        <dbReference type="ARBA" id="ARBA00009717"/>
    </source>
</evidence>
<keyword evidence="5 10" id="KW-0378">Hydrolase</keyword>
<gene>
    <name evidence="10" type="ORF">HNR23_003045</name>
</gene>
<dbReference type="InterPro" id="IPR017767">
    <property type="entry name" value="PC-PLC"/>
</dbReference>
<accession>A0A7X0D678</accession>
<dbReference type="RefSeq" id="WP_221308129.1">
    <property type="nucleotide sequence ID" value="NZ_JACHDS010000001.1"/>
</dbReference>
<evidence type="ECO:0000256" key="1">
    <source>
        <dbReference type="ARBA" id="ARBA00004191"/>
    </source>
</evidence>
<dbReference type="EMBL" id="JACHDS010000001">
    <property type="protein sequence ID" value="MBB6172985.1"/>
    <property type="molecule type" value="Genomic_DNA"/>
</dbReference>
<dbReference type="AlphaFoldDB" id="A0A7X0D678"/>
<comment type="subcellular location">
    <subcellularLocation>
        <location evidence="1">Secreted</location>
        <location evidence="1">Cell wall</location>
    </subcellularLocation>
</comment>
<dbReference type="Pfam" id="PF04185">
    <property type="entry name" value="Phosphoesterase"/>
    <property type="match status" value="1"/>
</dbReference>
<dbReference type="GO" id="GO:0016042">
    <property type="term" value="P:lipid catabolic process"/>
    <property type="evidence" value="ECO:0007669"/>
    <property type="project" value="InterPro"/>
</dbReference>
<evidence type="ECO:0000259" key="9">
    <source>
        <dbReference type="Pfam" id="PF05506"/>
    </source>
</evidence>
<reference evidence="10 11" key="1">
    <citation type="submission" date="2020-08" db="EMBL/GenBank/DDBJ databases">
        <title>Sequencing the genomes of 1000 actinobacteria strains.</title>
        <authorList>
            <person name="Klenk H.-P."/>
        </authorList>
    </citation>
    <scope>NUCLEOTIDE SEQUENCE [LARGE SCALE GENOMIC DNA]</scope>
    <source>
        <strain evidence="10 11">DSM 46659</strain>
    </source>
</reference>
<evidence type="ECO:0000256" key="8">
    <source>
        <dbReference type="SAM" id="MobiDB-lite"/>
    </source>
</evidence>
<feature type="compositionally biased region" description="Pro residues" evidence="8">
    <location>
        <begin position="471"/>
        <end position="482"/>
    </location>
</feature>
<dbReference type="PANTHER" id="PTHR31956">
    <property type="entry name" value="NON-SPECIFIC PHOSPHOLIPASE C4-RELATED"/>
    <property type="match status" value="1"/>
</dbReference>
<dbReference type="NCBIfam" id="TIGR03396">
    <property type="entry name" value="PC_PLC"/>
    <property type="match status" value="1"/>
</dbReference>
<evidence type="ECO:0000256" key="6">
    <source>
        <dbReference type="ARBA" id="ARBA00023026"/>
    </source>
</evidence>
<dbReference type="GO" id="GO:0034480">
    <property type="term" value="F:phosphatidylcholine phospholipase C activity"/>
    <property type="evidence" value="ECO:0007669"/>
    <property type="project" value="UniProtKB-EC"/>
</dbReference>
<keyword evidence="11" id="KW-1185">Reference proteome</keyword>
<feature type="compositionally biased region" description="Basic and acidic residues" evidence="8">
    <location>
        <begin position="485"/>
        <end position="499"/>
    </location>
</feature>
<dbReference type="PANTHER" id="PTHR31956:SF1">
    <property type="entry name" value="NON-SPECIFIC PHOSPHOLIPASE C1"/>
    <property type="match status" value="1"/>
</dbReference>